<gene>
    <name evidence="8" type="ORF">CQY22_016460</name>
</gene>
<evidence type="ECO:0000256" key="5">
    <source>
        <dbReference type="ARBA" id="ARBA00023136"/>
    </source>
</evidence>
<keyword evidence="3 6" id="KW-0812">Transmembrane</keyword>
<reference evidence="8 9" key="1">
    <citation type="journal article" date="2017" name="Infect. Genet. Evol.">
        <title>The new phylogeny of the genus Mycobacterium: The old and the news.</title>
        <authorList>
            <person name="Tortoli E."/>
            <person name="Fedrizzi T."/>
            <person name="Meehan C.J."/>
            <person name="Trovato A."/>
            <person name="Grottola A."/>
            <person name="Giacobazzi E."/>
            <person name="Serpini G.F."/>
            <person name="Tagliazucchi S."/>
            <person name="Fabio A."/>
            <person name="Bettua C."/>
            <person name="Bertorelli R."/>
            <person name="Frascaro F."/>
            <person name="De Sanctis V."/>
            <person name="Pecorari M."/>
            <person name="Jousson O."/>
            <person name="Segata N."/>
            <person name="Cirillo D.M."/>
        </authorList>
    </citation>
    <scope>NUCLEOTIDE SEQUENCE [LARGE SCALE GENOMIC DNA]</scope>
    <source>
        <strain evidence="8 9">CIP1034565</strain>
    </source>
</reference>
<dbReference type="Pfam" id="PF00578">
    <property type="entry name" value="AhpC-TSA"/>
    <property type="match status" value="1"/>
</dbReference>
<dbReference type="Proteomes" id="UP000230551">
    <property type="component" value="Unassembled WGS sequence"/>
</dbReference>
<evidence type="ECO:0000256" key="2">
    <source>
        <dbReference type="ARBA" id="ARBA00022475"/>
    </source>
</evidence>
<protein>
    <submittedName>
        <fullName evidence="8">Thiol:disulfide interchange protein</fullName>
    </submittedName>
</protein>
<dbReference type="GO" id="GO:0016491">
    <property type="term" value="F:oxidoreductase activity"/>
    <property type="evidence" value="ECO:0007669"/>
    <property type="project" value="InterPro"/>
</dbReference>
<dbReference type="Pfam" id="PF02683">
    <property type="entry name" value="DsbD_TM"/>
    <property type="match status" value="1"/>
</dbReference>
<feature type="transmembrane region" description="Helical" evidence="6">
    <location>
        <begin position="52"/>
        <end position="73"/>
    </location>
</feature>
<keyword evidence="4 6" id="KW-1133">Transmembrane helix</keyword>
<evidence type="ECO:0000256" key="3">
    <source>
        <dbReference type="ARBA" id="ARBA00022692"/>
    </source>
</evidence>
<accession>A0A2G5P6K4</accession>
<dbReference type="InterPro" id="IPR050553">
    <property type="entry name" value="Thioredoxin_ResA/DsbE_sf"/>
</dbReference>
<dbReference type="Pfam" id="PF17991">
    <property type="entry name" value="Thioredoxin_10"/>
    <property type="match status" value="1"/>
</dbReference>
<feature type="transmembrane region" description="Helical" evidence="6">
    <location>
        <begin position="128"/>
        <end position="152"/>
    </location>
</feature>
<dbReference type="OrthoDB" id="9811352at2"/>
<evidence type="ECO:0000313" key="8">
    <source>
        <dbReference type="EMBL" id="PIB73524.1"/>
    </source>
</evidence>
<keyword evidence="9" id="KW-1185">Reference proteome</keyword>
<evidence type="ECO:0000259" key="7">
    <source>
        <dbReference type="PROSITE" id="PS51352"/>
    </source>
</evidence>
<dbReference type="PANTHER" id="PTHR42852:SF13">
    <property type="entry name" value="PROTEIN DIPZ"/>
    <property type="match status" value="1"/>
</dbReference>
<dbReference type="SUPFAM" id="SSF52833">
    <property type="entry name" value="Thioredoxin-like"/>
    <property type="match status" value="1"/>
</dbReference>
<dbReference type="GO" id="GO:0016209">
    <property type="term" value="F:antioxidant activity"/>
    <property type="evidence" value="ECO:0007669"/>
    <property type="project" value="InterPro"/>
</dbReference>
<dbReference type="GO" id="GO:0005886">
    <property type="term" value="C:plasma membrane"/>
    <property type="evidence" value="ECO:0007669"/>
    <property type="project" value="UniProtKB-SubCell"/>
</dbReference>
<dbReference type="InterPro" id="IPR003834">
    <property type="entry name" value="Cyt_c_assmbl_TM_dom"/>
</dbReference>
<keyword evidence="5 6" id="KW-0472">Membrane</keyword>
<proteinExistence type="predicted"/>
<comment type="subcellular location">
    <subcellularLocation>
        <location evidence="1">Cell membrane</location>
        <topology evidence="1">Multi-pass membrane protein</topology>
    </subcellularLocation>
</comment>
<keyword evidence="2" id="KW-1003">Cell membrane</keyword>
<dbReference type="RefSeq" id="WP_090589050.1">
    <property type="nucleotide sequence ID" value="NZ_CP104302.1"/>
</dbReference>
<organism evidence="8 9">
    <name type="scientific">Mycolicibacterium brumae</name>
    <dbReference type="NCBI Taxonomy" id="85968"/>
    <lineage>
        <taxon>Bacteria</taxon>
        <taxon>Bacillati</taxon>
        <taxon>Actinomycetota</taxon>
        <taxon>Actinomycetes</taxon>
        <taxon>Mycobacteriales</taxon>
        <taxon>Mycobacteriaceae</taxon>
        <taxon>Mycolicibacterium</taxon>
    </lineage>
</organism>
<evidence type="ECO:0000256" key="1">
    <source>
        <dbReference type="ARBA" id="ARBA00004651"/>
    </source>
</evidence>
<dbReference type="STRING" id="85968.GCA_900073015_02186"/>
<dbReference type="AlphaFoldDB" id="A0A2G5P6K4"/>
<feature type="transmembrane region" description="Helical" evidence="6">
    <location>
        <begin position="85"/>
        <end position="107"/>
    </location>
</feature>
<dbReference type="GO" id="GO:0017004">
    <property type="term" value="P:cytochrome complex assembly"/>
    <property type="evidence" value="ECO:0007669"/>
    <property type="project" value="InterPro"/>
</dbReference>
<dbReference type="Gene3D" id="2.60.120.260">
    <property type="entry name" value="Galactose-binding domain-like"/>
    <property type="match status" value="1"/>
</dbReference>
<dbReference type="InterPro" id="IPR041017">
    <property type="entry name" value="Thioredoxin_10"/>
</dbReference>
<dbReference type="PROSITE" id="PS51352">
    <property type="entry name" value="THIOREDOXIN_2"/>
    <property type="match status" value="1"/>
</dbReference>
<dbReference type="InterPro" id="IPR036249">
    <property type="entry name" value="Thioredoxin-like_sf"/>
</dbReference>
<name>A0A2G5P6K4_9MYCO</name>
<sequence>MTYLLVGFVGGFLAAISPCVLPVLPVVLLGGATGPDADGAVATRTRTWLRPVAVVAGLTLSFSLVTLFGALLLRLQRLPPDLLRWMGIAALAILGVAMLAPGVERLLERPFALIPQARVENTGAGSGFALGLALGVVYVPCAGPVLAAIAIAGASGEVGGQVVALTLGFAVGTAIPLLAIALAGSRLRARTRFLATHARGVRAAAGVAMIALAVALALNVTDLIARTVPDYTKTIGAALPSAAVAAPRVSGTGALEPCLDDALRGAAKLTDCGPAPEFAGISEWIDSPPLTLAGLRGKVVLVDFWAYSCVNCQRELPHVQDWYRTYAPFGFQVVGVHTPEYAFERDPDNITAGAKRLGLTFPIAVDNDYATWKAYQNIAWPAGYLIDANGVIRLVNFGEGRYAETERDIRALLTAAQPGVALPEPSGMTDPAPADRRQTHEIYLGAQRARDYAGSDDGGLTEGTRDFTAADPPPLGEFSLTGQWSVGGESLTAGRDAVITLSFHAATAYLNVSGEGALTATEGSHISRLPVGGAPNIYPVAEHPGSDDRVVSVAVSPGLSVYSFTFG</sequence>
<feature type="transmembrane region" description="Helical" evidence="6">
    <location>
        <begin position="6"/>
        <end position="31"/>
    </location>
</feature>
<feature type="domain" description="Thioredoxin" evidence="7">
    <location>
        <begin position="269"/>
        <end position="414"/>
    </location>
</feature>
<dbReference type="InterPro" id="IPR000866">
    <property type="entry name" value="AhpC/TSA"/>
</dbReference>
<feature type="transmembrane region" description="Helical" evidence="6">
    <location>
        <begin position="203"/>
        <end position="225"/>
    </location>
</feature>
<dbReference type="EMBL" id="PDCN02000028">
    <property type="protein sequence ID" value="PIB73524.1"/>
    <property type="molecule type" value="Genomic_DNA"/>
</dbReference>
<evidence type="ECO:0000313" key="9">
    <source>
        <dbReference type="Proteomes" id="UP000230551"/>
    </source>
</evidence>
<comment type="caution">
    <text evidence="8">The sequence shown here is derived from an EMBL/GenBank/DDBJ whole genome shotgun (WGS) entry which is preliminary data.</text>
</comment>
<dbReference type="InterPro" id="IPR013766">
    <property type="entry name" value="Thioredoxin_domain"/>
</dbReference>
<dbReference type="PANTHER" id="PTHR42852">
    <property type="entry name" value="THIOL:DISULFIDE INTERCHANGE PROTEIN DSBE"/>
    <property type="match status" value="1"/>
</dbReference>
<evidence type="ECO:0000256" key="4">
    <source>
        <dbReference type="ARBA" id="ARBA00022989"/>
    </source>
</evidence>
<feature type="transmembrane region" description="Helical" evidence="6">
    <location>
        <begin position="158"/>
        <end position="182"/>
    </location>
</feature>
<evidence type="ECO:0000256" key="6">
    <source>
        <dbReference type="SAM" id="Phobius"/>
    </source>
</evidence>
<dbReference type="Gene3D" id="3.40.30.10">
    <property type="entry name" value="Glutaredoxin"/>
    <property type="match status" value="1"/>
</dbReference>